<protein>
    <recommendedName>
        <fullName evidence="1">Protein kinase domain-containing protein</fullName>
    </recommendedName>
</protein>
<dbReference type="AlphaFoldDB" id="A0AAU9XVF4"/>
<dbReference type="GO" id="GO:0043235">
    <property type="term" value="C:receptor complex"/>
    <property type="evidence" value="ECO:0007669"/>
    <property type="project" value="TreeGrafter"/>
</dbReference>
<reference evidence="2 3" key="1">
    <citation type="submission" date="2022-05" db="EMBL/GenBank/DDBJ databases">
        <authorList>
            <consortium name="Genoscope - CEA"/>
            <person name="William W."/>
        </authorList>
    </citation>
    <scope>NUCLEOTIDE SEQUENCE [LARGE SCALE GENOMIC DNA]</scope>
</reference>
<evidence type="ECO:0000313" key="2">
    <source>
        <dbReference type="EMBL" id="CAH3158945.1"/>
    </source>
</evidence>
<dbReference type="InterPro" id="IPR001245">
    <property type="entry name" value="Ser-Thr/Tyr_kinase_cat_dom"/>
</dbReference>
<name>A0AAU9XVF4_9CNID</name>
<dbReference type="InterPro" id="IPR000719">
    <property type="entry name" value="Prot_kinase_dom"/>
</dbReference>
<dbReference type="PANTHER" id="PTHR24416">
    <property type="entry name" value="TYROSINE-PROTEIN KINASE RECEPTOR"/>
    <property type="match status" value="1"/>
</dbReference>
<dbReference type="GO" id="GO:0007169">
    <property type="term" value="P:cell surface receptor protein tyrosine kinase signaling pathway"/>
    <property type="evidence" value="ECO:0007669"/>
    <property type="project" value="TreeGrafter"/>
</dbReference>
<dbReference type="GO" id="GO:0004714">
    <property type="term" value="F:transmembrane receptor protein tyrosine kinase activity"/>
    <property type="evidence" value="ECO:0007669"/>
    <property type="project" value="TreeGrafter"/>
</dbReference>
<dbReference type="PANTHER" id="PTHR24416:SF611">
    <property type="entry name" value="TYROSINE-PROTEIN KINASE TRANSMEMBRANE RECEPTOR ROR"/>
    <property type="match status" value="1"/>
</dbReference>
<evidence type="ECO:0000259" key="1">
    <source>
        <dbReference type="PROSITE" id="PS50011"/>
    </source>
</evidence>
<dbReference type="Gene3D" id="1.10.510.10">
    <property type="entry name" value="Transferase(Phosphotransferase) domain 1"/>
    <property type="match status" value="1"/>
</dbReference>
<dbReference type="SMART" id="SM00219">
    <property type="entry name" value="TyrKc"/>
    <property type="match status" value="1"/>
</dbReference>
<dbReference type="InterPro" id="IPR050122">
    <property type="entry name" value="RTK"/>
</dbReference>
<dbReference type="PROSITE" id="PS00109">
    <property type="entry name" value="PROTEIN_KINASE_TYR"/>
    <property type="match status" value="1"/>
</dbReference>
<dbReference type="PROSITE" id="PS50011">
    <property type="entry name" value="PROTEIN_KINASE_DOM"/>
    <property type="match status" value="1"/>
</dbReference>
<comment type="caution">
    <text evidence="2">The sequence shown here is derived from an EMBL/GenBank/DDBJ whole genome shotgun (WGS) entry which is preliminary data.</text>
</comment>
<dbReference type="Proteomes" id="UP001159428">
    <property type="component" value="Unassembled WGS sequence"/>
</dbReference>
<dbReference type="SUPFAM" id="SSF56112">
    <property type="entry name" value="Protein kinase-like (PK-like)"/>
    <property type="match status" value="1"/>
</dbReference>
<dbReference type="GO" id="GO:0005524">
    <property type="term" value="F:ATP binding"/>
    <property type="evidence" value="ECO:0007669"/>
    <property type="project" value="InterPro"/>
</dbReference>
<dbReference type="Pfam" id="PF07714">
    <property type="entry name" value="PK_Tyr_Ser-Thr"/>
    <property type="match status" value="2"/>
</dbReference>
<accession>A0AAU9XVF4</accession>
<keyword evidence="3" id="KW-1185">Reference proteome</keyword>
<evidence type="ECO:0000313" key="3">
    <source>
        <dbReference type="Proteomes" id="UP001159428"/>
    </source>
</evidence>
<dbReference type="InterPro" id="IPR011009">
    <property type="entry name" value="Kinase-like_dom_sf"/>
</dbReference>
<dbReference type="InterPro" id="IPR008266">
    <property type="entry name" value="Tyr_kinase_AS"/>
</dbReference>
<proteinExistence type="predicted"/>
<dbReference type="GO" id="GO:0005886">
    <property type="term" value="C:plasma membrane"/>
    <property type="evidence" value="ECO:0007669"/>
    <property type="project" value="TreeGrafter"/>
</dbReference>
<dbReference type="EMBL" id="CALNXJ010000069">
    <property type="protein sequence ID" value="CAH3158945.1"/>
    <property type="molecule type" value="Genomic_DNA"/>
</dbReference>
<sequence>MKFAWQIADGMSYLSSIPVIHRDLAARNVLVGEGEMCKVTDFGMARNVQEENIYEKKNNGMNDFKKRRCSRKPWIVWLKMRHWINCSKKTSSVNPAQFSGTFVIPVKWTAIEALLYGKYSTRSDLGLMGMVLYELFLGVPKYVHITCSIQVKKLANLPQEGYRMPKPQRVDDKLYIFFDVLFGYGIMTKCWKDDPNFRPSFKNLRNEPEEL</sequence>
<organism evidence="2 3">
    <name type="scientific">Pocillopora meandrina</name>
    <dbReference type="NCBI Taxonomy" id="46732"/>
    <lineage>
        <taxon>Eukaryota</taxon>
        <taxon>Metazoa</taxon>
        <taxon>Cnidaria</taxon>
        <taxon>Anthozoa</taxon>
        <taxon>Hexacorallia</taxon>
        <taxon>Scleractinia</taxon>
        <taxon>Astrocoeniina</taxon>
        <taxon>Pocilloporidae</taxon>
        <taxon>Pocillopora</taxon>
    </lineage>
</organism>
<gene>
    <name evidence="2" type="ORF">PMEA_00030718</name>
</gene>
<dbReference type="InterPro" id="IPR020635">
    <property type="entry name" value="Tyr_kinase_cat_dom"/>
</dbReference>
<feature type="domain" description="Protein kinase" evidence="1">
    <location>
        <begin position="1"/>
        <end position="211"/>
    </location>
</feature>